<dbReference type="PROSITE" id="PS50943">
    <property type="entry name" value="HTH_CROC1"/>
    <property type="match status" value="1"/>
</dbReference>
<sequence>MKLKEARLEAGFVNTSVVAELKKIEPRIDKALLSRMETGVVRPTPAEFRAMCDLYGTEPDKLFDPEDVDYGLQARRSHKLDGHKLRRKLTVRLTDEKARWLQPEVLSALGYVNKQHWLYVQIDRLKASYLRKAKKEQKEKNYEVSA</sequence>
<evidence type="ECO:0000313" key="2">
    <source>
        <dbReference type="EMBL" id="SMC38210.1"/>
    </source>
</evidence>
<dbReference type="OrthoDB" id="4143037at2"/>
<evidence type="ECO:0000313" key="3">
    <source>
        <dbReference type="Proteomes" id="UP000192790"/>
    </source>
</evidence>
<protein>
    <recommendedName>
        <fullName evidence="1">HTH cro/C1-type domain-containing protein</fullName>
    </recommendedName>
</protein>
<dbReference type="InterPro" id="IPR001387">
    <property type="entry name" value="Cro/C1-type_HTH"/>
</dbReference>
<dbReference type="Pfam" id="PF13560">
    <property type="entry name" value="HTH_31"/>
    <property type="match status" value="1"/>
</dbReference>
<dbReference type="EMBL" id="FWXW01000001">
    <property type="protein sequence ID" value="SMC38210.1"/>
    <property type="molecule type" value="Genomic_DNA"/>
</dbReference>
<gene>
    <name evidence="2" type="ORF">SAMN02745168_0606</name>
</gene>
<dbReference type="Gene3D" id="1.10.260.40">
    <property type="entry name" value="lambda repressor-like DNA-binding domains"/>
    <property type="match status" value="1"/>
</dbReference>
<dbReference type="AlphaFoldDB" id="A0A1W1YPS0"/>
<evidence type="ECO:0000259" key="1">
    <source>
        <dbReference type="PROSITE" id="PS50943"/>
    </source>
</evidence>
<dbReference type="STRING" id="1122930.SAMN02745168_0606"/>
<dbReference type="InterPro" id="IPR010982">
    <property type="entry name" value="Lambda_DNA-bd_dom_sf"/>
</dbReference>
<reference evidence="2 3" key="1">
    <citation type="submission" date="2017-04" db="EMBL/GenBank/DDBJ databases">
        <authorList>
            <person name="Afonso C.L."/>
            <person name="Miller P.J."/>
            <person name="Scott M.A."/>
            <person name="Spackman E."/>
            <person name="Goraichik I."/>
            <person name="Dimitrov K.M."/>
            <person name="Suarez D.L."/>
            <person name="Swayne D.E."/>
        </authorList>
    </citation>
    <scope>NUCLEOTIDE SEQUENCE [LARGE SCALE GENOMIC DNA]</scope>
    <source>
        <strain evidence="2 3">DSM 12816</strain>
    </source>
</reference>
<feature type="domain" description="HTH cro/C1-type" evidence="1">
    <location>
        <begin position="28"/>
        <end position="62"/>
    </location>
</feature>
<keyword evidence="3" id="KW-1185">Reference proteome</keyword>
<dbReference type="Proteomes" id="UP000192790">
    <property type="component" value="Unassembled WGS sequence"/>
</dbReference>
<dbReference type="RefSeq" id="WP_084233233.1">
    <property type="nucleotide sequence ID" value="NZ_FWXW01000001.1"/>
</dbReference>
<proteinExistence type="predicted"/>
<organism evidence="2 3">
    <name type="scientific">Papillibacter cinnamivorans DSM 12816</name>
    <dbReference type="NCBI Taxonomy" id="1122930"/>
    <lineage>
        <taxon>Bacteria</taxon>
        <taxon>Bacillati</taxon>
        <taxon>Bacillota</taxon>
        <taxon>Clostridia</taxon>
        <taxon>Eubacteriales</taxon>
        <taxon>Oscillospiraceae</taxon>
        <taxon>Papillibacter</taxon>
    </lineage>
</organism>
<dbReference type="SUPFAM" id="SSF47413">
    <property type="entry name" value="lambda repressor-like DNA-binding domains"/>
    <property type="match status" value="1"/>
</dbReference>
<accession>A0A1W1YPS0</accession>
<dbReference type="GO" id="GO:0003677">
    <property type="term" value="F:DNA binding"/>
    <property type="evidence" value="ECO:0007669"/>
    <property type="project" value="InterPro"/>
</dbReference>
<name>A0A1W1YPS0_9FIRM</name>